<dbReference type="EC" id="2.3.2.27" evidence="2"/>
<dbReference type="EMBL" id="PEGA01000015">
    <property type="protein sequence ID" value="RLU08626.1"/>
    <property type="molecule type" value="Genomic_DNA"/>
</dbReference>
<dbReference type="GO" id="GO:0016567">
    <property type="term" value="P:protein ubiquitination"/>
    <property type="evidence" value="ECO:0007669"/>
    <property type="project" value="InterPro"/>
</dbReference>
<keyword evidence="6" id="KW-1035">Host cytoplasm</keyword>
<dbReference type="SMART" id="SM00369">
    <property type="entry name" value="LRR_TYP"/>
    <property type="match status" value="3"/>
</dbReference>
<dbReference type="GO" id="GO:0005737">
    <property type="term" value="C:cytoplasm"/>
    <property type="evidence" value="ECO:0007669"/>
    <property type="project" value="TreeGrafter"/>
</dbReference>
<protein>
    <recommendedName>
        <fullName evidence="2">RING-type E3 ubiquitin transferase</fullName>
        <ecNumber evidence="2">2.3.2.27</ecNumber>
    </recommendedName>
</protein>
<dbReference type="GO" id="GO:0061630">
    <property type="term" value="F:ubiquitin protein ligase activity"/>
    <property type="evidence" value="ECO:0007669"/>
    <property type="project" value="UniProtKB-EC"/>
</dbReference>
<dbReference type="InterPro" id="IPR046673">
    <property type="entry name" value="ToxA_N"/>
</dbReference>
<dbReference type="GO" id="GO:0005576">
    <property type="term" value="C:extracellular region"/>
    <property type="evidence" value="ECO:0007669"/>
    <property type="project" value="UniProtKB-UniRule"/>
</dbReference>
<organism evidence="8 11">
    <name type="scientific">Pseudomonas prosekii</name>
    <dbReference type="NCBI Taxonomy" id="1148509"/>
    <lineage>
        <taxon>Bacteria</taxon>
        <taxon>Pseudomonadati</taxon>
        <taxon>Pseudomonadota</taxon>
        <taxon>Gammaproteobacteria</taxon>
        <taxon>Pseudomonadales</taxon>
        <taxon>Pseudomonadaceae</taxon>
        <taxon>Pseudomonas</taxon>
    </lineage>
</organism>
<dbReference type="InterPro" id="IPR029487">
    <property type="entry name" value="NEL_dom"/>
</dbReference>
<comment type="caution">
    <text evidence="8">The sequence shown here is derived from an EMBL/GenBank/DDBJ whole genome shotgun (WGS) entry which is preliminary data.</text>
</comment>
<evidence type="ECO:0000256" key="3">
    <source>
        <dbReference type="ARBA" id="ARBA00022614"/>
    </source>
</evidence>
<dbReference type="Gene3D" id="3.80.10.10">
    <property type="entry name" value="Ribonuclease Inhibitor"/>
    <property type="match status" value="1"/>
</dbReference>
<name>A0A3L8CK32_9PSED</name>
<dbReference type="InterPro" id="IPR050216">
    <property type="entry name" value="LRR_domain-containing"/>
</dbReference>
<dbReference type="PANTHER" id="PTHR48051:SF54">
    <property type="entry name" value="LEUCINE-RICH REPEAT-CONTAINING PROTEIN"/>
    <property type="match status" value="1"/>
</dbReference>
<evidence type="ECO:0000256" key="2">
    <source>
        <dbReference type="ARBA" id="ARBA00012483"/>
    </source>
</evidence>
<feature type="active site" description="Glycyl thioester intermediate" evidence="6">
    <location>
        <position position="1507"/>
    </location>
</feature>
<dbReference type="InterPro" id="IPR032675">
    <property type="entry name" value="LRR_dom_sf"/>
</dbReference>
<dbReference type="Pfam" id="PF14496">
    <property type="entry name" value="NEL"/>
    <property type="match status" value="1"/>
</dbReference>
<dbReference type="Proteomes" id="UP000282140">
    <property type="component" value="Unassembled WGS sequence"/>
</dbReference>
<accession>A0A3L8CK32</accession>
<keyword evidence="5" id="KW-0843">Virulence</keyword>
<evidence type="ECO:0000256" key="1">
    <source>
        <dbReference type="ARBA" id="ARBA00000900"/>
    </source>
</evidence>
<comment type="catalytic activity">
    <reaction evidence="1">
        <text>S-ubiquitinyl-[E2 ubiquitin-conjugating enzyme]-L-cysteine + [acceptor protein]-L-lysine = [E2 ubiquitin-conjugating enzyme]-L-cysteine + N(6)-ubiquitinyl-[acceptor protein]-L-lysine.</text>
        <dbReference type="EC" id="2.3.2.27"/>
    </reaction>
</comment>
<feature type="domain" description="NEL" evidence="7">
    <location>
        <begin position="1417"/>
        <end position="1759"/>
    </location>
</feature>
<comment type="PTM">
    <text evidence="6">Ubiquitinated in the presence of host E1 ubiquitin-activating enzyme, E2 ubiquitin-conjugating enzyme and ubiquitin.</text>
</comment>
<evidence type="ECO:0000313" key="8">
    <source>
        <dbReference type="EMBL" id="RLU08626.1"/>
    </source>
</evidence>
<dbReference type="Proteomes" id="UP000282672">
    <property type="component" value="Unassembled WGS sequence"/>
</dbReference>
<dbReference type="InterPro" id="IPR001611">
    <property type="entry name" value="Leu-rich_rpt"/>
</dbReference>
<dbReference type="InterPro" id="IPR003591">
    <property type="entry name" value="Leu-rich_rpt_typical-subtyp"/>
</dbReference>
<keyword evidence="4" id="KW-0677">Repeat</keyword>
<evidence type="ECO:0000256" key="4">
    <source>
        <dbReference type="ARBA" id="ARBA00022737"/>
    </source>
</evidence>
<evidence type="ECO:0000313" key="10">
    <source>
        <dbReference type="Proteomes" id="UP000282140"/>
    </source>
</evidence>
<keyword evidence="6" id="KW-0833">Ubl conjugation pathway</keyword>
<dbReference type="SUPFAM" id="SSF52058">
    <property type="entry name" value="L domain-like"/>
    <property type="match status" value="1"/>
</dbReference>
<reference evidence="10 11" key="1">
    <citation type="journal article" date="2018" name="Front. Microbiol.">
        <title>Discovery of Phloeophagus Beetles as a Source of Pseudomonas Strains That Produce Potentially New Bioactive Substances and Description of Pseudomonas bohemica sp. nov.</title>
        <authorList>
            <person name="Saati-Santamaria Z."/>
            <person name="Lopez-Mondejar R."/>
            <person name="Jimenez-Gomez A."/>
            <person name="Diez-Mendez A."/>
            <person name="Vetrovsky T."/>
            <person name="Igual J.M."/>
            <person name="Velazquez E."/>
            <person name="Kolarik M."/>
            <person name="Rivas R."/>
            <person name="Garcia-Fraile P."/>
        </authorList>
    </citation>
    <scope>NUCLEOTIDE SEQUENCE [LARGE SCALE GENOMIC DNA]</scope>
    <source>
        <strain evidence="8 11">A2-NA12</strain>
        <strain evidence="9 10">A2-NA13</strain>
    </source>
</reference>
<keyword evidence="6" id="KW-0808">Transferase</keyword>
<keyword evidence="6" id="KW-0832">Ubl conjugation</keyword>
<keyword evidence="3" id="KW-0433">Leucine-rich repeat</keyword>
<keyword evidence="10" id="KW-1185">Reference proteome</keyword>
<dbReference type="EMBL" id="PEGB01000006">
    <property type="protein sequence ID" value="RLU08761.1"/>
    <property type="molecule type" value="Genomic_DNA"/>
</dbReference>
<dbReference type="Pfam" id="PF20178">
    <property type="entry name" value="ToxA_N"/>
    <property type="match status" value="2"/>
</dbReference>
<evidence type="ECO:0000256" key="6">
    <source>
        <dbReference type="PROSITE-ProRule" id="PRU01398"/>
    </source>
</evidence>
<evidence type="ECO:0000313" key="11">
    <source>
        <dbReference type="Proteomes" id="UP000282672"/>
    </source>
</evidence>
<gene>
    <name evidence="8" type="ORF">CS076_16030</name>
    <name evidence="9" type="ORF">CS078_15005</name>
</gene>
<proteinExistence type="inferred from homology"/>
<keyword evidence="6" id="KW-0964">Secreted</keyword>
<evidence type="ECO:0000259" key="7">
    <source>
        <dbReference type="PROSITE" id="PS52053"/>
    </source>
</evidence>
<dbReference type="PANTHER" id="PTHR48051">
    <property type="match status" value="1"/>
</dbReference>
<dbReference type="PROSITE" id="PS51450">
    <property type="entry name" value="LRR"/>
    <property type="match status" value="1"/>
</dbReference>
<dbReference type="PROSITE" id="PS52053">
    <property type="entry name" value="NEL"/>
    <property type="match status" value="1"/>
</dbReference>
<evidence type="ECO:0000313" key="9">
    <source>
        <dbReference type="EMBL" id="RLU08761.1"/>
    </source>
</evidence>
<sequence>MIMDDCYMDDSLSSADASVTYTAQRRNATLTRERIQSAIEAARGLGPPTIRLASEAAQVNFPDWYLRARKIDREYFEDLFGRRWLLQGQLDELIGGLQQDMHQFAEPLLIKALKETLNLNLDVRATELHLYIRDTVLPGIDLGASRVRQTSLLDAALHNFEADEAKPDAFRDGSGIFTRDDQGQLVRHSLAIAPFVTLCRRLDLGAKYQAHLTAILQPPAAAARRQLQEQSVATEKAAFAYTALRAVLKGDITYHAYACLLKVHDATPDRRFYGVPMLNHRLSLMGFKISGVTLFSAVAEPGWAKKATDVLSGPLLKWVLGLSRDVPILPSQDLQRIQLLKDFFANGPKGVTEAMARQQDTYAQSHLAGNLIVYIPDDPDHPLKEYASFTEFMKMLVSQLRRPHYQKFFKRFVRQQDQGLFIARARERFSTFTWRQLEPLDMGPWWRQTAVENPDPEPVTNVITGDLWSNLHTKRLDKLIADARQLAVPTDDEDAQSRWKRLSSYLSIGWNVFNFAAMLVPGVGEAVLAVMAAQFLEELVEGLEDWRKGDRDEAAGHLVSVLINGAQLAMMGAGHVLPARGLTAIKPSPVLDGLRPVQLPDGQLSLWQPDLQPYDLGPVLAQDSRANELGLHAHQGNQVLRLENQHFNVSADPASAEHCIEHPTRSNAYRPKLSNNGIGGWLTELDKPLTWDPDKVWQRLGHSLEKLPVERQTQIRTVSGVDHTVLRRMYAEQEAAPAILVDTLRRFQLYADVQGLAEQILENNVAPSLEGFLPTFITELPRWPESRAVEVFDSDALSGASSKSGNLDATAAQTLKISRAQLRAGKLTERVLDALDEDEIHALLGRQISPLRAERLKALRARLAMHAGRQTRRVFDSMYALGDVSEPRQLLLQQEFSTLPEPFARQILEQASHDDVQFIEQKSRLPLRLKTQARETLHEVRVSRAYEGLYLDGLATADSDRLALHSAAALPGWSNKVRIEVREGSFNGVLRDSVGAEDAAVRKVLVENGDGSFEARDSADQHLHGADDLFAALLHALPDEQRTALGFEISQGAQLRAKVFEQPLSREVFSTQLRQTPLRKPAYDPQTMKLRGGMPGGFRFIPGEAFVRDRLQSLYRGFEELDVDRIVDDLYRRNIPLQQHVTALEDEFNTLCHQLHRWQESPTEAMRFSPAGVAQWQARNRLAKMLRQCWQRTGPRGVEVIGEAHPQALDFRGMPMDRHLRTFPTLEANFDHVTSLSLRDTGVFSGQMQFLGSFRGLRLLNLADNLLTELPEEIAHMRHLNDLILGRNQITLTPDAVARLRSLTGLRSLSLSENPLGLAPDISQMRHLHVLLLDNTQLDGFPVGLFGRPRPRHFYLDLRGNPVSQVAQVAPGSVNAELLARAHMQRTSPPMSDQALRQIALYTESVGLDPQRLYPSRGTVDSIKWDEGISEKQWQARQPIWNAVEDEFGSMHFFDLLEDLTETADFRAGGAYRADLTAKVWRMLEAMHEDAELRETLFAEASVPTNCRDGAIQAFNDFGIRVLVHEAKQLGNRGLIEAELVELAKGKSRIDKVNSIARKQVGERLAAGETLRRVNAEGNIEGTIDVLEVHLKYLLKLADRLDLPWQPRSMLFDNLAGVTDVMINDAHDYVIATEADNGLRQAIVEVDFWQSFIEATHRAEFKVLKERYHHITAFKIALDERAAGEDLTPRARDKRKEQLRILAFELGKPESAIAPGEVMTDEAYAAELASVETQINQLRHTLTQRAMDIAKVQREEAPW</sequence>
<comment type="similarity">
    <text evidence="6">Belongs to the LRR-containing bacterial E3 ligase family.</text>
</comment>
<dbReference type="Gene3D" id="1.20.58.360">
    <property type="entry name" value="Shigella T3SS effector IpaH defines"/>
    <property type="match status" value="1"/>
</dbReference>
<evidence type="ECO:0000256" key="5">
    <source>
        <dbReference type="ARBA" id="ARBA00023026"/>
    </source>
</evidence>